<evidence type="ECO:0000313" key="2">
    <source>
        <dbReference type="EMBL" id="GET44021.1"/>
    </source>
</evidence>
<dbReference type="Proteomes" id="UP001050975">
    <property type="component" value="Unassembled WGS sequence"/>
</dbReference>
<evidence type="ECO:0000313" key="3">
    <source>
        <dbReference type="Proteomes" id="UP001050975"/>
    </source>
</evidence>
<feature type="region of interest" description="Disordered" evidence="1">
    <location>
        <begin position="52"/>
        <end position="82"/>
    </location>
</feature>
<gene>
    <name evidence="2" type="ORF">MiSe_88470</name>
</gene>
<name>A0AAV3XSE8_9CYAN</name>
<comment type="caution">
    <text evidence="2">The sequence shown here is derived from an EMBL/GenBank/DDBJ whole genome shotgun (WGS) entry which is preliminary data.</text>
</comment>
<feature type="compositionally biased region" description="Basic and acidic residues" evidence="1">
    <location>
        <begin position="1"/>
        <end position="11"/>
    </location>
</feature>
<dbReference type="AlphaFoldDB" id="A0AAV3XSE8"/>
<dbReference type="EMBL" id="BLAY01000281">
    <property type="protein sequence ID" value="GET44021.1"/>
    <property type="molecule type" value="Genomic_DNA"/>
</dbReference>
<proteinExistence type="predicted"/>
<keyword evidence="3" id="KW-1185">Reference proteome</keyword>
<sequence length="82" mass="9189">MLENLSRDPPREAALGKSAQLIPDPWDLPSARSERVPMPENWKLPVEPHPLIEAAGNPEAPRLRGQSREPELRPVQILLQGE</sequence>
<feature type="region of interest" description="Disordered" evidence="1">
    <location>
        <begin position="1"/>
        <end position="33"/>
    </location>
</feature>
<dbReference type="RefSeq" id="WP_226593455.1">
    <property type="nucleotide sequence ID" value="NZ_BLAY01000281.1"/>
</dbReference>
<reference evidence="2" key="1">
    <citation type="submission" date="2019-10" db="EMBL/GenBank/DDBJ databases">
        <title>Draft genome sequece of Microseira wollei NIES-4236.</title>
        <authorList>
            <person name="Yamaguchi H."/>
            <person name="Suzuki S."/>
            <person name="Kawachi M."/>
        </authorList>
    </citation>
    <scope>NUCLEOTIDE SEQUENCE</scope>
    <source>
        <strain evidence="2">NIES-4236</strain>
    </source>
</reference>
<evidence type="ECO:0000256" key="1">
    <source>
        <dbReference type="SAM" id="MobiDB-lite"/>
    </source>
</evidence>
<accession>A0AAV3XSE8</accession>
<organism evidence="2 3">
    <name type="scientific">Microseira wollei NIES-4236</name>
    <dbReference type="NCBI Taxonomy" id="2530354"/>
    <lineage>
        <taxon>Bacteria</taxon>
        <taxon>Bacillati</taxon>
        <taxon>Cyanobacteriota</taxon>
        <taxon>Cyanophyceae</taxon>
        <taxon>Oscillatoriophycideae</taxon>
        <taxon>Aerosakkonematales</taxon>
        <taxon>Aerosakkonemataceae</taxon>
        <taxon>Microseira</taxon>
    </lineage>
</organism>
<protein>
    <submittedName>
        <fullName evidence="2">Uncharacterized protein</fullName>
    </submittedName>
</protein>